<name>K0TKN2_THAOC</name>
<keyword evidence="2" id="KW-1185">Reference proteome</keyword>
<evidence type="ECO:0000313" key="1">
    <source>
        <dbReference type="EMBL" id="EJK71232.1"/>
    </source>
</evidence>
<sequence>DHLRVGKPAAKVVSTNGWPQLLARNGIDFRDRWPFNETELRWRLEPEPPSGNFPDGQLKALLGADASNLDIGNPLLNWKGYTQYVPRVYFNFTSDQLVDIDSDLFLSPLKRGMERLLVNGTDDPICDNIAPFVGLDDPPIFAQLMDDDDVWLQWVPTIMMEDNGPSINDKDQLTSNVLQDGGGRTVIETGKKTLCGESLFVGRSQRLETIQACAKSSTFSLTSNQPTLVSATLFIAVPQPSCNINSDNLKASEPPARDLLSSTTQPFQLKTSSVSELHGLLHKY</sequence>
<accession>K0TKN2</accession>
<dbReference type="AlphaFoldDB" id="K0TKN2"/>
<dbReference type="EMBL" id="AGNL01007484">
    <property type="protein sequence ID" value="EJK71232.1"/>
    <property type="molecule type" value="Genomic_DNA"/>
</dbReference>
<comment type="caution">
    <text evidence="1">The sequence shown here is derived from an EMBL/GenBank/DDBJ whole genome shotgun (WGS) entry which is preliminary data.</text>
</comment>
<feature type="non-terminal residue" evidence="1">
    <location>
        <position position="1"/>
    </location>
</feature>
<reference evidence="1 2" key="1">
    <citation type="journal article" date="2012" name="Genome Biol.">
        <title>Genome and low-iron response of an oceanic diatom adapted to chronic iron limitation.</title>
        <authorList>
            <person name="Lommer M."/>
            <person name="Specht M."/>
            <person name="Roy A.S."/>
            <person name="Kraemer L."/>
            <person name="Andreson R."/>
            <person name="Gutowska M.A."/>
            <person name="Wolf J."/>
            <person name="Bergner S.V."/>
            <person name="Schilhabel M.B."/>
            <person name="Klostermeier U.C."/>
            <person name="Beiko R.G."/>
            <person name="Rosenstiel P."/>
            <person name="Hippler M."/>
            <person name="Laroche J."/>
        </authorList>
    </citation>
    <scope>NUCLEOTIDE SEQUENCE [LARGE SCALE GENOMIC DNA]</scope>
    <source>
        <strain evidence="1 2">CCMP1005</strain>
    </source>
</reference>
<protein>
    <submittedName>
        <fullName evidence="1">Uncharacterized protein</fullName>
    </submittedName>
</protein>
<proteinExistence type="predicted"/>
<dbReference type="Proteomes" id="UP000266841">
    <property type="component" value="Unassembled WGS sequence"/>
</dbReference>
<organism evidence="1 2">
    <name type="scientific">Thalassiosira oceanica</name>
    <name type="common">Marine diatom</name>
    <dbReference type="NCBI Taxonomy" id="159749"/>
    <lineage>
        <taxon>Eukaryota</taxon>
        <taxon>Sar</taxon>
        <taxon>Stramenopiles</taxon>
        <taxon>Ochrophyta</taxon>
        <taxon>Bacillariophyta</taxon>
        <taxon>Coscinodiscophyceae</taxon>
        <taxon>Thalassiosirophycidae</taxon>
        <taxon>Thalassiosirales</taxon>
        <taxon>Thalassiosiraceae</taxon>
        <taxon>Thalassiosira</taxon>
    </lineage>
</organism>
<gene>
    <name evidence="1" type="ORF">THAOC_07350</name>
</gene>
<evidence type="ECO:0000313" key="2">
    <source>
        <dbReference type="Proteomes" id="UP000266841"/>
    </source>
</evidence>